<evidence type="ECO:0000256" key="6">
    <source>
        <dbReference type="ARBA" id="ARBA00022525"/>
    </source>
</evidence>
<evidence type="ECO:0000256" key="11">
    <source>
        <dbReference type="ARBA" id="ARBA00023315"/>
    </source>
</evidence>
<dbReference type="EC" id="2.3.2.5" evidence="4"/>
<dbReference type="SUPFAM" id="SSF53187">
    <property type="entry name" value="Zn-dependent exopeptidases"/>
    <property type="match status" value="1"/>
</dbReference>
<dbReference type="EMBL" id="KY563586">
    <property type="protein sequence ID" value="ARK19995.1"/>
    <property type="molecule type" value="mRNA"/>
</dbReference>
<keyword evidence="7 15" id="KW-0808">Transferase</keyword>
<evidence type="ECO:0000256" key="9">
    <source>
        <dbReference type="ARBA" id="ARBA00022833"/>
    </source>
</evidence>
<dbReference type="GO" id="GO:0016603">
    <property type="term" value="F:glutaminyl-peptide cyclotransferase activity"/>
    <property type="evidence" value="ECO:0007669"/>
    <property type="project" value="UniProtKB-EC"/>
</dbReference>
<keyword evidence="11" id="KW-0012">Acyltransferase</keyword>
<organism evidence="15">
    <name type="scientific">Ampulex compressa</name>
    <name type="common">Emerald cockroach wasp</name>
    <dbReference type="NCBI Taxonomy" id="860918"/>
    <lineage>
        <taxon>Eukaryota</taxon>
        <taxon>Metazoa</taxon>
        <taxon>Ecdysozoa</taxon>
        <taxon>Arthropoda</taxon>
        <taxon>Hexapoda</taxon>
        <taxon>Insecta</taxon>
        <taxon>Pterygota</taxon>
        <taxon>Neoptera</taxon>
        <taxon>Endopterygota</taxon>
        <taxon>Hymenoptera</taxon>
        <taxon>Apocrita</taxon>
        <taxon>Aculeata</taxon>
        <taxon>Apoidea</taxon>
        <taxon>Ampulicidae</taxon>
        <taxon>Ampulicini</taxon>
        <taxon>Ampulex</taxon>
    </lineage>
</organism>
<dbReference type="AlphaFoldDB" id="A0A1W6EWB7"/>
<evidence type="ECO:0000256" key="7">
    <source>
        <dbReference type="ARBA" id="ARBA00022679"/>
    </source>
</evidence>
<keyword evidence="13" id="KW-0732">Signal</keyword>
<evidence type="ECO:0000313" key="15">
    <source>
        <dbReference type="EMBL" id="ARK19995.1"/>
    </source>
</evidence>
<comment type="similarity">
    <text evidence="3">Belongs to the glutaminyl-peptide cyclotransferase family.</text>
</comment>
<keyword evidence="8" id="KW-0479">Metal-binding</keyword>
<evidence type="ECO:0000256" key="3">
    <source>
        <dbReference type="ARBA" id="ARBA00006014"/>
    </source>
</evidence>
<evidence type="ECO:0000256" key="10">
    <source>
        <dbReference type="ARBA" id="ARBA00023157"/>
    </source>
</evidence>
<reference evidence="15" key="1">
    <citation type="submission" date="2017-02" db="EMBL/GenBank/DDBJ databases">
        <title>Parasitoid Jewel Wasp Mounts Multi-Pronged Neurochemical Attack to Hijack a Host Brain.</title>
        <authorList>
            <person name="Arvidson R.S."/>
            <person name="Kaiser M."/>
            <person name="Libersat F."/>
            <person name="Adams M.E."/>
        </authorList>
    </citation>
    <scope>NUCLEOTIDE SEQUENCE</scope>
    <source>
        <strain evidence="15">213</strain>
    </source>
</reference>
<proteinExistence type="evidence at transcript level"/>
<sequence length="350" mass="40572">MVVHNYLLSLLAIIAQCIAKENVWDQSSFKLLKFQHKAMPLSDVQIETLNQIENITQLNEVLDNICVVRIVGTPEHTKVKNYIKRKMKDLNWTVESDVFLAPTPIFGDLQFENIIAKLNPDAERYLTLACHYDSKYTRERNFVGATDSAVPCAQMINLATVMNDYLQSIKLRSVSLMLLFFDGEEAFKEWGPDDSIYGAKHLAQKMELNYNTYEQEHSISDLDKMDMLLLLDLIGASDPTFYNYFSETTDWYMFLVAIEKKLASMRKFERYSYEKPGQMYFQPYSINSNVEDDHLPFMSKGVPILHLIPRPFPSFWHKVADNCSNIDISAIKNINKILRIFVTSYLHINI</sequence>
<dbReference type="Gene3D" id="3.40.630.10">
    <property type="entry name" value="Zn peptidases"/>
    <property type="match status" value="1"/>
</dbReference>
<comment type="function">
    <text evidence="12">Acts as a glutaminyl-peptide cyclotransferase. Responsible for the biosynthesis of pyroglutamyl peptides. Might be more efficient in the conversion of tri and tetrapeptides in vitro. Might have a relative preference for substrates containing hydrophobic amino acids in vitro.</text>
</comment>
<evidence type="ECO:0000259" key="14">
    <source>
        <dbReference type="Pfam" id="PF04389"/>
    </source>
</evidence>
<dbReference type="Pfam" id="PF04389">
    <property type="entry name" value="Peptidase_M28"/>
    <property type="match status" value="1"/>
</dbReference>
<feature type="signal peptide" evidence="13">
    <location>
        <begin position="1"/>
        <end position="19"/>
    </location>
</feature>
<dbReference type="PANTHER" id="PTHR12283">
    <property type="entry name" value="GLUTAMINYL-PEPTIDE CYCLOTRANSFERASE"/>
    <property type="match status" value="1"/>
</dbReference>
<dbReference type="CDD" id="cd03880">
    <property type="entry name" value="M28_QC_like"/>
    <property type="match status" value="1"/>
</dbReference>
<feature type="domain" description="Peptidase M28" evidence="14">
    <location>
        <begin position="113"/>
        <end position="339"/>
    </location>
</feature>
<dbReference type="InterPro" id="IPR040234">
    <property type="entry name" value="QC/QCL"/>
</dbReference>
<protein>
    <recommendedName>
        <fullName evidence="5">Glutaminyl-peptide cyclotransferase</fullName>
        <ecNumber evidence="4">2.3.2.5</ecNumber>
    </recommendedName>
</protein>
<keyword evidence="6" id="KW-0964">Secreted</keyword>
<dbReference type="InterPro" id="IPR037457">
    <property type="entry name" value="M28_QC"/>
</dbReference>
<evidence type="ECO:0000256" key="1">
    <source>
        <dbReference type="ARBA" id="ARBA00000001"/>
    </source>
</evidence>
<evidence type="ECO:0000256" key="8">
    <source>
        <dbReference type="ARBA" id="ARBA00022723"/>
    </source>
</evidence>
<evidence type="ECO:0000256" key="2">
    <source>
        <dbReference type="ARBA" id="ARBA00004613"/>
    </source>
</evidence>
<evidence type="ECO:0000256" key="4">
    <source>
        <dbReference type="ARBA" id="ARBA00012012"/>
    </source>
</evidence>
<evidence type="ECO:0000256" key="13">
    <source>
        <dbReference type="SAM" id="SignalP"/>
    </source>
</evidence>
<evidence type="ECO:0000256" key="12">
    <source>
        <dbReference type="ARBA" id="ARBA00057903"/>
    </source>
</evidence>
<dbReference type="FunFam" id="3.40.630.10:FF:000029">
    <property type="entry name" value="Glutaminyl-peptide cyclotransferase"/>
    <property type="match status" value="1"/>
</dbReference>
<accession>A0A1W6EWB7</accession>
<keyword evidence="9" id="KW-0862">Zinc</keyword>
<dbReference type="GO" id="GO:0005576">
    <property type="term" value="C:extracellular region"/>
    <property type="evidence" value="ECO:0007669"/>
    <property type="project" value="UniProtKB-SubCell"/>
</dbReference>
<dbReference type="GO" id="GO:0008270">
    <property type="term" value="F:zinc ion binding"/>
    <property type="evidence" value="ECO:0007669"/>
    <property type="project" value="TreeGrafter"/>
</dbReference>
<feature type="chain" id="PRO_5012981149" description="Glutaminyl-peptide cyclotransferase" evidence="13">
    <location>
        <begin position="20"/>
        <end position="350"/>
    </location>
</feature>
<comment type="subcellular location">
    <subcellularLocation>
        <location evidence="2">Secreted</location>
    </subcellularLocation>
</comment>
<comment type="catalytic activity">
    <reaction evidence="1">
        <text>N-terminal L-glutaminyl-[peptide] = N-terminal 5-oxo-L-prolyl-[peptide] + NH4(+)</text>
        <dbReference type="Rhea" id="RHEA:23652"/>
        <dbReference type="Rhea" id="RHEA-COMP:11736"/>
        <dbReference type="Rhea" id="RHEA-COMP:11846"/>
        <dbReference type="ChEBI" id="CHEBI:28938"/>
        <dbReference type="ChEBI" id="CHEBI:64722"/>
        <dbReference type="ChEBI" id="CHEBI:87215"/>
        <dbReference type="EC" id="2.3.2.5"/>
    </reaction>
</comment>
<dbReference type="PANTHER" id="PTHR12283:SF6">
    <property type="entry name" value="GLUTAMINYL-PEPTIDE CYCLOTRANSFERASE-RELATED"/>
    <property type="match status" value="1"/>
</dbReference>
<keyword evidence="10" id="KW-1015">Disulfide bond</keyword>
<evidence type="ECO:0000256" key="5">
    <source>
        <dbReference type="ARBA" id="ARBA00016861"/>
    </source>
</evidence>
<name>A0A1W6EWB7_AMPCP</name>
<dbReference type="InterPro" id="IPR007484">
    <property type="entry name" value="Peptidase_M28"/>
</dbReference>